<proteinExistence type="predicted"/>
<reference evidence="5 6" key="1">
    <citation type="submission" date="2018-11" db="EMBL/GenBank/DDBJ databases">
        <title>Genomes From Bacteria Associated with the Canine Oral Cavity: a Test Case for Automated Genome-Based Taxonomic Assignment.</title>
        <authorList>
            <person name="Coil D.A."/>
            <person name="Jospin G."/>
            <person name="Darling A.E."/>
            <person name="Wallis C."/>
            <person name="Davis I.J."/>
            <person name="Harris S."/>
            <person name="Eisen J.A."/>
            <person name="Holcombe L.J."/>
            <person name="O'Flynn C."/>
        </authorList>
    </citation>
    <scope>NUCLEOTIDE SEQUENCE [LARGE SCALE GENOMIC DNA]</scope>
    <source>
        <strain evidence="5 6">OH5050</strain>
    </source>
</reference>
<comment type="cofactor">
    <cofactor evidence="1">
        <name>a divalent metal cation</name>
        <dbReference type="ChEBI" id="CHEBI:60240"/>
    </cofactor>
</comment>
<dbReference type="Pfam" id="PF13613">
    <property type="entry name" value="HTH_Tnp_4"/>
    <property type="match status" value="1"/>
</dbReference>
<dbReference type="Proteomes" id="UP000271272">
    <property type="component" value="Unassembled WGS sequence"/>
</dbReference>
<evidence type="ECO:0000313" key="5">
    <source>
        <dbReference type="EMBL" id="RRD30581.1"/>
    </source>
</evidence>
<evidence type="ECO:0000256" key="2">
    <source>
        <dbReference type="ARBA" id="ARBA00022723"/>
    </source>
</evidence>
<feature type="domain" description="DDE Tnp4" evidence="3">
    <location>
        <begin position="99"/>
        <end position="243"/>
    </location>
</feature>
<comment type="caution">
    <text evidence="5">The sequence shown here is derived from an EMBL/GenBank/DDBJ whole genome shotgun (WGS) entry which is preliminary data.</text>
</comment>
<gene>
    <name evidence="5" type="ORF">EII10_00160</name>
</gene>
<accession>A0A3P1V8W5</accession>
<evidence type="ECO:0000313" key="6">
    <source>
        <dbReference type="Proteomes" id="UP000271272"/>
    </source>
</evidence>
<dbReference type="AlphaFoldDB" id="A0A3P1V8W5"/>
<dbReference type="InterPro" id="IPR027805">
    <property type="entry name" value="Transposase_HTH_dom"/>
</dbReference>
<sequence>MSKGITGLDRAQLNRLVELVVRDEGITGVPRILEPLQSVRVTLMYLRTNASQEAIAEIMGVSQPTISRAIAVITRIIARTLGPLLATAEEVPRTGVYIIDGTLLPCWSWKDQPALFSGKHKRTGLNLQVLVGPTGRLRWASDPLPGATHDAKAITASGVLEGLDLACCIGDKGYVGTGITVPYKKPPNGELTKAQKQSNKSLNNIRYVVERTIAHIKSWKILSHDYRRPLDTFKETITATLALYTYTNP</sequence>
<dbReference type="OrthoDB" id="3255673at2"/>
<organism evidence="5 6">
    <name type="scientific">Actinomyces bowdenii</name>
    <dbReference type="NCBI Taxonomy" id="131109"/>
    <lineage>
        <taxon>Bacteria</taxon>
        <taxon>Bacillati</taxon>
        <taxon>Actinomycetota</taxon>
        <taxon>Actinomycetes</taxon>
        <taxon>Actinomycetales</taxon>
        <taxon>Actinomycetaceae</taxon>
        <taxon>Actinomyces</taxon>
    </lineage>
</organism>
<dbReference type="GO" id="GO:0046872">
    <property type="term" value="F:metal ion binding"/>
    <property type="evidence" value="ECO:0007669"/>
    <property type="project" value="UniProtKB-KW"/>
</dbReference>
<evidence type="ECO:0000256" key="1">
    <source>
        <dbReference type="ARBA" id="ARBA00001968"/>
    </source>
</evidence>
<dbReference type="Pfam" id="PF13359">
    <property type="entry name" value="DDE_Tnp_4"/>
    <property type="match status" value="1"/>
</dbReference>
<dbReference type="EMBL" id="RQZC01000001">
    <property type="protein sequence ID" value="RRD30581.1"/>
    <property type="molecule type" value="Genomic_DNA"/>
</dbReference>
<feature type="domain" description="Transposase Helix-turn-helix" evidence="4">
    <location>
        <begin position="38"/>
        <end position="81"/>
    </location>
</feature>
<name>A0A3P1V8W5_9ACTO</name>
<protein>
    <submittedName>
        <fullName evidence="5">Transposase</fullName>
    </submittedName>
</protein>
<dbReference type="InterPro" id="IPR027806">
    <property type="entry name" value="HARBI1_dom"/>
</dbReference>
<dbReference type="RefSeq" id="WP_124932501.1">
    <property type="nucleotide sequence ID" value="NZ_RQZC01000001.1"/>
</dbReference>
<dbReference type="Gene3D" id="1.10.10.60">
    <property type="entry name" value="Homeodomain-like"/>
    <property type="match status" value="1"/>
</dbReference>
<evidence type="ECO:0000259" key="3">
    <source>
        <dbReference type="Pfam" id="PF13359"/>
    </source>
</evidence>
<evidence type="ECO:0000259" key="4">
    <source>
        <dbReference type="Pfam" id="PF13613"/>
    </source>
</evidence>
<keyword evidence="6" id="KW-1185">Reference proteome</keyword>
<keyword evidence="2" id="KW-0479">Metal-binding</keyword>